<sequence length="315" mass="32421">MTEPPPPRDRASEPTGDPLRVALRVSRARRAARAGDIEEALRVLDGAPAFADHPDVLDLRARLHAQRGEFDEAAACWRRVLTRRPDDPDARAGLARVARLTGRGPRAVLGRHRARTAGVLALSAVAAALAVGGTLLTGSETEGETPIAAPTEPDRDDGDGGDPGPTAEADAASQAAAERAAAARELARQLAGQGLRVTAEGAAVEVAFTEVVFAEADQLTPGGAERLAALGAALATHTDPDARVEILGHAAAVPGAPDSGGSVLALWRALVAARELSDAADRPIATFTTGSADQRDAPFDDTALNRTVTVVITQG</sequence>
<dbReference type="PROSITE" id="PS50005">
    <property type="entry name" value="TPR"/>
    <property type="match status" value="1"/>
</dbReference>
<dbReference type="EMBL" id="VDGT01000005">
    <property type="protein sequence ID" value="TNM31707.1"/>
    <property type="molecule type" value="Genomic_DNA"/>
</dbReference>
<dbReference type="Gene3D" id="1.25.40.10">
    <property type="entry name" value="Tetratricopeptide repeat domain"/>
    <property type="match status" value="1"/>
</dbReference>
<accession>A0A5C4V780</accession>
<protein>
    <submittedName>
        <fullName evidence="3">Tetratricopeptide repeat protein</fullName>
    </submittedName>
</protein>
<organism evidence="3 4">
    <name type="scientific">Streptomyces sedi</name>
    <dbReference type="NCBI Taxonomy" id="555059"/>
    <lineage>
        <taxon>Bacteria</taxon>
        <taxon>Bacillati</taxon>
        <taxon>Actinomycetota</taxon>
        <taxon>Actinomycetes</taxon>
        <taxon>Kitasatosporales</taxon>
        <taxon>Streptomycetaceae</taxon>
        <taxon>Streptomyces</taxon>
    </lineage>
</organism>
<dbReference type="InterPro" id="IPR019734">
    <property type="entry name" value="TPR_rpt"/>
</dbReference>
<feature type="repeat" description="TPR" evidence="1">
    <location>
        <begin position="54"/>
        <end position="87"/>
    </location>
</feature>
<dbReference type="RefSeq" id="WP_139642741.1">
    <property type="nucleotide sequence ID" value="NZ_BAAAZS010000052.1"/>
</dbReference>
<evidence type="ECO:0000313" key="3">
    <source>
        <dbReference type="EMBL" id="TNM31707.1"/>
    </source>
</evidence>
<dbReference type="Gene3D" id="3.30.1330.60">
    <property type="entry name" value="OmpA-like domain"/>
    <property type="match status" value="1"/>
</dbReference>
<dbReference type="OrthoDB" id="5146906at2"/>
<evidence type="ECO:0000256" key="1">
    <source>
        <dbReference type="PROSITE-ProRule" id="PRU00339"/>
    </source>
</evidence>
<comment type="caution">
    <text evidence="3">The sequence shown here is derived from an EMBL/GenBank/DDBJ whole genome shotgun (WGS) entry which is preliminary data.</text>
</comment>
<dbReference type="InterPro" id="IPR011990">
    <property type="entry name" value="TPR-like_helical_dom_sf"/>
</dbReference>
<dbReference type="InterPro" id="IPR036737">
    <property type="entry name" value="OmpA-like_sf"/>
</dbReference>
<gene>
    <name evidence="3" type="ORF">FH715_09185</name>
</gene>
<reference evidence="3 4" key="1">
    <citation type="submission" date="2019-06" db="EMBL/GenBank/DDBJ databases">
        <title>Draft genome of Streptomyces sedi sp. JCM16909.</title>
        <authorList>
            <person name="Klykleung N."/>
            <person name="Tanasupawat S."/>
            <person name="Kudo T."/>
            <person name="Yuki M."/>
            <person name="Ohkuma M."/>
        </authorList>
    </citation>
    <scope>NUCLEOTIDE SEQUENCE [LARGE SCALE GENOMIC DNA]</scope>
    <source>
        <strain evidence="3 4">JCM 16909</strain>
    </source>
</reference>
<dbReference type="Pfam" id="PF13428">
    <property type="entry name" value="TPR_14"/>
    <property type="match status" value="1"/>
</dbReference>
<feature type="region of interest" description="Disordered" evidence="2">
    <location>
        <begin position="137"/>
        <end position="178"/>
    </location>
</feature>
<evidence type="ECO:0000313" key="4">
    <source>
        <dbReference type="Proteomes" id="UP000311713"/>
    </source>
</evidence>
<dbReference type="SUPFAM" id="SSF48452">
    <property type="entry name" value="TPR-like"/>
    <property type="match status" value="1"/>
</dbReference>
<dbReference type="SUPFAM" id="SSF103088">
    <property type="entry name" value="OmpA-like"/>
    <property type="match status" value="1"/>
</dbReference>
<feature type="compositionally biased region" description="Low complexity" evidence="2">
    <location>
        <begin position="164"/>
        <end position="178"/>
    </location>
</feature>
<keyword evidence="1" id="KW-0802">TPR repeat</keyword>
<evidence type="ECO:0000256" key="2">
    <source>
        <dbReference type="SAM" id="MobiDB-lite"/>
    </source>
</evidence>
<dbReference type="Proteomes" id="UP000311713">
    <property type="component" value="Unassembled WGS sequence"/>
</dbReference>
<dbReference type="AlphaFoldDB" id="A0A5C4V780"/>
<name>A0A5C4V780_9ACTN</name>
<proteinExistence type="predicted"/>
<keyword evidence="4" id="KW-1185">Reference proteome</keyword>